<evidence type="ECO:0000313" key="1">
    <source>
        <dbReference type="EMBL" id="VDB89059.1"/>
    </source>
</evidence>
<sequence>MPARYQAVVDADGGPTRYQGLKIFQTVRIAFCIIYICCQIGV</sequence>
<dbReference type="AlphaFoldDB" id="A0A9X9QDQ2"/>
<gene>
    <name evidence="1" type="ORF">BGT96224V316_LOCUS4829</name>
</gene>
<keyword evidence="2" id="KW-1185">Reference proteome</keyword>
<proteinExistence type="predicted"/>
<evidence type="ECO:0000313" key="2">
    <source>
        <dbReference type="Proteomes" id="UP000324639"/>
    </source>
</evidence>
<dbReference type="EMBL" id="LR026990">
    <property type="protein sequence ID" value="VDB89059.1"/>
    <property type="molecule type" value="Genomic_DNA"/>
</dbReference>
<reference evidence="1 2" key="1">
    <citation type="submission" date="2018-08" db="EMBL/GenBank/DDBJ databases">
        <authorList>
            <person name="Muller C M."/>
        </authorList>
    </citation>
    <scope>NUCLEOTIDE SEQUENCE [LARGE SCALE GENOMIC DNA]</scope>
</reference>
<accession>A0A9X9QDQ2</accession>
<protein>
    <submittedName>
        <fullName evidence="1">Bgt-51986</fullName>
    </submittedName>
</protein>
<organism evidence="1 2">
    <name type="scientific">Blumeria graminis f. sp. tritici</name>
    <dbReference type="NCBI Taxonomy" id="62690"/>
    <lineage>
        <taxon>Eukaryota</taxon>
        <taxon>Fungi</taxon>
        <taxon>Dikarya</taxon>
        <taxon>Ascomycota</taxon>
        <taxon>Pezizomycotina</taxon>
        <taxon>Leotiomycetes</taxon>
        <taxon>Erysiphales</taxon>
        <taxon>Erysiphaceae</taxon>
        <taxon>Blumeria</taxon>
    </lineage>
</organism>
<name>A0A9X9QDQ2_BLUGR</name>
<dbReference type="Proteomes" id="UP000324639">
    <property type="component" value="Chromosome Bgt_-07"/>
</dbReference>